<dbReference type="RefSeq" id="WP_070857016.1">
    <property type="nucleotide sequence ID" value="NZ_JASOOY020000006.1"/>
</dbReference>
<proteinExistence type="predicted"/>
<protein>
    <submittedName>
        <fullName evidence="2">SdpI family protein</fullName>
    </submittedName>
</protein>
<gene>
    <name evidence="2" type="ORF">QP460_001900</name>
</gene>
<dbReference type="Proteomes" id="UP001223646">
    <property type="component" value="Unassembled WGS sequence"/>
</dbReference>
<dbReference type="AlphaFoldDB" id="A0AAW9ST53"/>
<reference evidence="2" key="1">
    <citation type="submission" date="2023-05" db="EMBL/GenBank/DDBJ databases">
        <authorList>
            <person name="Du J."/>
        </authorList>
    </citation>
    <scope>NUCLEOTIDE SEQUENCE</scope>
    <source>
        <strain evidence="2">UMB1064</strain>
    </source>
</reference>
<reference evidence="2" key="2">
    <citation type="submission" date="2024-05" db="EMBL/GenBank/DDBJ databases">
        <authorList>
            <person name="Wolfe A."/>
        </authorList>
    </citation>
    <scope>NUCLEOTIDE SEQUENCE</scope>
    <source>
        <strain evidence="2">UMB1064</strain>
    </source>
</reference>
<sequence>MIVIPVITLVLAVCIAVVAGLAWSAKLPGNNWIGIRAPEARKSQENWDITHRVAGPPWAVSAVAFLGAAMLAFLAIRPEASGWMWLWYAVALLAGIAMLGVGAAIGSHTIALYDAKVSAESGSGCGCGDGDSGCGCGSATTDAADTAADDACCSDNPAADCGVSGGCSSCGLEGLCTDKGSSADATFKPVDKDALRKAAEQKK</sequence>
<organism evidence="2 3">
    <name type="scientific">Corynebacterium amycolatum</name>
    <dbReference type="NCBI Taxonomy" id="43765"/>
    <lineage>
        <taxon>Bacteria</taxon>
        <taxon>Bacillati</taxon>
        <taxon>Actinomycetota</taxon>
        <taxon>Actinomycetes</taxon>
        <taxon>Mycobacteriales</taxon>
        <taxon>Corynebacteriaceae</taxon>
        <taxon>Corynebacterium</taxon>
    </lineage>
</organism>
<dbReference type="InterPro" id="IPR025962">
    <property type="entry name" value="SdpI/YhfL"/>
</dbReference>
<dbReference type="Pfam" id="PF13630">
    <property type="entry name" value="SdpI"/>
    <property type="match status" value="1"/>
</dbReference>
<dbReference type="EMBL" id="JASOOY020000006">
    <property type="protein sequence ID" value="MEO3716345.1"/>
    <property type="molecule type" value="Genomic_DNA"/>
</dbReference>
<evidence type="ECO:0000313" key="2">
    <source>
        <dbReference type="EMBL" id="MEO3716345.1"/>
    </source>
</evidence>
<keyword evidence="1" id="KW-0812">Transmembrane</keyword>
<comment type="caution">
    <text evidence="2">The sequence shown here is derived from an EMBL/GenBank/DDBJ whole genome shotgun (WGS) entry which is preliminary data.</text>
</comment>
<name>A0AAW9ST53_CORAY</name>
<accession>A0AAW9ST53</accession>
<keyword evidence="1" id="KW-0472">Membrane</keyword>
<keyword evidence="1" id="KW-1133">Transmembrane helix</keyword>
<evidence type="ECO:0000256" key="1">
    <source>
        <dbReference type="SAM" id="Phobius"/>
    </source>
</evidence>
<evidence type="ECO:0000313" key="3">
    <source>
        <dbReference type="Proteomes" id="UP001223646"/>
    </source>
</evidence>
<feature type="transmembrane region" description="Helical" evidence="1">
    <location>
        <begin position="58"/>
        <end position="76"/>
    </location>
</feature>
<feature type="transmembrane region" description="Helical" evidence="1">
    <location>
        <begin position="85"/>
        <end position="106"/>
    </location>
</feature>